<reference evidence="7 8" key="1">
    <citation type="submission" date="2012-12" db="EMBL/GenBank/DDBJ databases">
        <title>Novel taxa of Listeriaceae from agricultural environments in the United States.</title>
        <authorList>
            <person name="den Bakker H.C."/>
            <person name="Allred A."/>
            <person name="Warchocki S."/>
            <person name="Wright E.M."/>
            <person name="Burrell A."/>
            <person name="Nightingale K.K."/>
            <person name="Kephart D."/>
            <person name="Wiedmann M."/>
        </authorList>
    </citation>
    <scope>NUCLEOTIDE SEQUENCE [LARGE SCALE GENOMIC DNA]</scope>
    <source>
        <strain evidence="7 8">FSL F6-1037</strain>
    </source>
</reference>
<dbReference type="InterPro" id="IPR003230">
    <property type="entry name" value="DltC"/>
</dbReference>
<gene>
    <name evidence="5" type="primary">dltC</name>
    <name evidence="7" type="ORF">BCAMP_07000</name>
</gene>
<dbReference type="GO" id="GO:0016874">
    <property type="term" value="F:ligase activity"/>
    <property type="evidence" value="ECO:0007669"/>
    <property type="project" value="UniProtKB-KW"/>
</dbReference>
<dbReference type="HAMAP" id="MF_00565">
    <property type="entry name" value="DltC"/>
    <property type="match status" value="1"/>
</dbReference>
<evidence type="ECO:0000259" key="6">
    <source>
        <dbReference type="PROSITE" id="PS50075"/>
    </source>
</evidence>
<comment type="caution">
    <text evidence="7">The sequence shown here is derived from an EMBL/GenBank/DDBJ whole genome shotgun (WGS) entry which is preliminary data.</text>
</comment>
<dbReference type="InterPro" id="IPR036736">
    <property type="entry name" value="ACP-like_sf"/>
</dbReference>
<comment type="subcellular location">
    <subcellularLocation>
        <location evidence="5">Cytoplasm</location>
    </subcellularLocation>
</comment>
<dbReference type="PATRIC" id="fig|1265861.3.peg.1379"/>
<name>W7CUM1_9LIST</name>
<dbReference type="Gene3D" id="1.10.1200.10">
    <property type="entry name" value="ACP-like"/>
    <property type="match status" value="1"/>
</dbReference>
<dbReference type="OrthoDB" id="6462171at2"/>
<comment type="PTM">
    <text evidence="5">4'-phosphopantetheine is transferred from CoA to a specific serine of apo-DCP.</text>
</comment>
<dbReference type="Proteomes" id="UP000019243">
    <property type="component" value="Unassembled WGS sequence"/>
</dbReference>
<evidence type="ECO:0000256" key="4">
    <source>
        <dbReference type="ARBA" id="ARBA00023316"/>
    </source>
</evidence>
<dbReference type="GO" id="GO:0005737">
    <property type="term" value="C:cytoplasm"/>
    <property type="evidence" value="ECO:0007669"/>
    <property type="project" value="UniProtKB-SubCell"/>
</dbReference>
<sequence>MTIKAEILDILEEITGSSDVRANEALDLFEEGLLDSMGTVQLILEIESRLDITVPVSEFDREEWSTPALIINKVAEYQ</sequence>
<comment type="pathway">
    <text evidence="5">Cell wall biogenesis; lipoteichoic acid biosynthesis.</text>
</comment>
<dbReference type="EMBL" id="AODH01000026">
    <property type="protein sequence ID" value="EUJ39551.1"/>
    <property type="molecule type" value="Genomic_DNA"/>
</dbReference>
<feature type="modified residue" description="O-(pantetheine 4'-phosphoryl)serine" evidence="5">
    <location>
        <position position="36"/>
    </location>
</feature>
<dbReference type="NCBIfam" id="TIGR01688">
    <property type="entry name" value="dltC"/>
    <property type="match status" value="1"/>
</dbReference>
<dbReference type="RefSeq" id="WP_035314577.1">
    <property type="nucleotide sequence ID" value="NZ_AODH01000026.1"/>
</dbReference>
<evidence type="ECO:0000256" key="2">
    <source>
        <dbReference type="ARBA" id="ARBA00022490"/>
    </source>
</evidence>
<evidence type="ECO:0000256" key="1">
    <source>
        <dbReference type="ARBA" id="ARBA00022450"/>
    </source>
</evidence>
<accession>W7CUM1</accession>
<keyword evidence="8" id="KW-1185">Reference proteome</keyword>
<evidence type="ECO:0000313" key="7">
    <source>
        <dbReference type="EMBL" id="EUJ39551.1"/>
    </source>
</evidence>
<protein>
    <recommendedName>
        <fullName evidence="5">D-alanyl carrier protein</fullName>
        <shortName evidence="5">DCP</shortName>
    </recommendedName>
    <alternativeName>
        <fullName evidence="5">D-alanine--poly(phosphoribitol) ligase subunit 2</fullName>
    </alternativeName>
</protein>
<keyword evidence="4 5" id="KW-0961">Cell wall biogenesis/degradation</keyword>
<dbReference type="GO" id="GO:0036370">
    <property type="term" value="F:D-alanyl carrier activity"/>
    <property type="evidence" value="ECO:0007669"/>
    <property type="project" value="UniProtKB-UniRule"/>
</dbReference>
<keyword evidence="7" id="KW-0436">Ligase</keyword>
<dbReference type="STRING" id="1265861.BCAMP_07000"/>
<dbReference type="GO" id="GO:0070395">
    <property type="term" value="P:lipoteichoic acid biosynthetic process"/>
    <property type="evidence" value="ECO:0007669"/>
    <property type="project" value="UniProtKB-UniRule"/>
</dbReference>
<dbReference type="AlphaFoldDB" id="W7CUM1"/>
<dbReference type="InterPro" id="IPR009081">
    <property type="entry name" value="PP-bd_ACP"/>
</dbReference>
<evidence type="ECO:0000256" key="3">
    <source>
        <dbReference type="ARBA" id="ARBA00022553"/>
    </source>
</evidence>
<evidence type="ECO:0000313" key="8">
    <source>
        <dbReference type="Proteomes" id="UP000019243"/>
    </source>
</evidence>
<organism evidence="7 8">
    <name type="scientific">Brochothrix campestris FSL F6-1037</name>
    <dbReference type="NCBI Taxonomy" id="1265861"/>
    <lineage>
        <taxon>Bacteria</taxon>
        <taxon>Bacillati</taxon>
        <taxon>Bacillota</taxon>
        <taxon>Bacilli</taxon>
        <taxon>Bacillales</taxon>
        <taxon>Listeriaceae</taxon>
        <taxon>Brochothrix</taxon>
    </lineage>
</organism>
<keyword evidence="2 5" id="KW-0963">Cytoplasm</keyword>
<dbReference type="NCBIfam" id="NF003464">
    <property type="entry name" value="PRK05087.1"/>
    <property type="match status" value="1"/>
</dbReference>
<comment type="similarity">
    <text evidence="5">Belongs to the DltC family.</text>
</comment>
<dbReference type="GO" id="GO:0071555">
    <property type="term" value="P:cell wall organization"/>
    <property type="evidence" value="ECO:0007669"/>
    <property type="project" value="UniProtKB-KW"/>
</dbReference>
<feature type="domain" description="Carrier" evidence="6">
    <location>
        <begin position="1"/>
        <end position="78"/>
    </location>
</feature>
<dbReference type="UniPathway" id="UPA00556"/>
<evidence type="ECO:0000256" key="5">
    <source>
        <dbReference type="HAMAP-Rule" id="MF_00565"/>
    </source>
</evidence>
<dbReference type="SUPFAM" id="SSF47336">
    <property type="entry name" value="ACP-like"/>
    <property type="match status" value="1"/>
</dbReference>
<dbReference type="PROSITE" id="PS50075">
    <property type="entry name" value="CARRIER"/>
    <property type="match status" value="1"/>
</dbReference>
<keyword evidence="1 5" id="KW-0596">Phosphopantetheine</keyword>
<proteinExistence type="inferred from homology"/>
<keyword evidence="3 5" id="KW-0597">Phosphoprotein</keyword>
<comment type="function">
    <text evidence="5">Carrier protein involved in the D-alanylation of lipoteichoic acid (LTA). The loading of thioester-linked D-alanine onto DltC is catalyzed by D-alanine--D-alanyl carrier protein ligase DltA. The DltC-carried D-alanyl group is further transferred to cell membrane phosphatidylglycerol (PG) by forming an ester bond, probably catalyzed by DltD. D-alanylation of LTA plays an important role in modulating the properties of the cell wall in Gram-positive bacteria, influencing the net charge of the cell wall.</text>
</comment>
<dbReference type="Pfam" id="PF00550">
    <property type="entry name" value="PP-binding"/>
    <property type="match status" value="1"/>
</dbReference>